<keyword evidence="4" id="KW-0804">Transcription</keyword>
<sequence length="320" mass="35826">MEFRQLGYFMHLATTGSVSQSAKALGLSQPSLSRQIQQLEDTLQVELFERHHRPMTLTDAGEFLYRHVKQPLFELEQAMALTRRFGDGRQNRLVIGSVVSVLYGLLPEVISQLRQNIGGTHPDFDIKVIEMSFQQQVAALKSGEIDVGFGRFAAQDNLIQQTFLRHEPFVLAVPKWHPLAKQEAQAMSLSALANDTLILYHKTPNPTVNLVETDPLLQLFEQTGAQPKNNIRVRDIQVALAMVAASEGFTIVPESLKTVRTEQICYLPLAHDFTSPMYINTLAHNPIPHIEALHRAILDVYERHDIQAPAPLALGKKDGA</sequence>
<organism evidence="6 7">
    <name type="scientific">Moraxella pluranimalium</name>
    <dbReference type="NCBI Taxonomy" id="470453"/>
    <lineage>
        <taxon>Bacteria</taxon>
        <taxon>Pseudomonadati</taxon>
        <taxon>Pseudomonadota</taxon>
        <taxon>Gammaproteobacteria</taxon>
        <taxon>Moraxellales</taxon>
        <taxon>Moraxellaceae</taxon>
        <taxon>Moraxella</taxon>
    </lineage>
</organism>
<dbReference type="Gene3D" id="1.10.10.10">
    <property type="entry name" value="Winged helix-like DNA-binding domain superfamily/Winged helix DNA-binding domain"/>
    <property type="match status" value="1"/>
</dbReference>
<name>A0A1T0CPZ0_9GAMM</name>
<dbReference type="RefSeq" id="WP_078253926.1">
    <property type="nucleotide sequence ID" value="NZ_MUYU01000011.1"/>
</dbReference>
<dbReference type="FunFam" id="1.10.10.10:FF:000001">
    <property type="entry name" value="LysR family transcriptional regulator"/>
    <property type="match status" value="1"/>
</dbReference>
<dbReference type="Pfam" id="PF03466">
    <property type="entry name" value="LysR_substrate"/>
    <property type="match status" value="1"/>
</dbReference>
<dbReference type="STRING" id="470453.B0680_04760"/>
<dbReference type="InterPro" id="IPR000847">
    <property type="entry name" value="LysR_HTH_N"/>
</dbReference>
<evidence type="ECO:0000256" key="3">
    <source>
        <dbReference type="ARBA" id="ARBA00023125"/>
    </source>
</evidence>
<evidence type="ECO:0000256" key="4">
    <source>
        <dbReference type="ARBA" id="ARBA00023163"/>
    </source>
</evidence>
<dbReference type="AlphaFoldDB" id="A0A1T0CPZ0"/>
<dbReference type="PRINTS" id="PR00039">
    <property type="entry name" value="HTHLYSR"/>
</dbReference>
<protein>
    <recommendedName>
        <fullName evidence="5">HTH lysR-type domain-containing protein</fullName>
    </recommendedName>
</protein>
<dbReference type="GO" id="GO:0032993">
    <property type="term" value="C:protein-DNA complex"/>
    <property type="evidence" value="ECO:0007669"/>
    <property type="project" value="TreeGrafter"/>
</dbReference>
<dbReference type="GO" id="GO:0003700">
    <property type="term" value="F:DNA-binding transcription factor activity"/>
    <property type="evidence" value="ECO:0007669"/>
    <property type="project" value="InterPro"/>
</dbReference>
<evidence type="ECO:0000313" key="6">
    <source>
        <dbReference type="EMBL" id="OOS24417.1"/>
    </source>
</evidence>
<keyword evidence="2" id="KW-0805">Transcription regulation</keyword>
<comment type="caution">
    <text evidence="6">The sequence shown here is derived from an EMBL/GenBank/DDBJ whole genome shotgun (WGS) entry which is preliminary data.</text>
</comment>
<feature type="domain" description="HTH lysR-type" evidence="5">
    <location>
        <begin position="1"/>
        <end position="58"/>
    </location>
</feature>
<dbReference type="SUPFAM" id="SSF53850">
    <property type="entry name" value="Periplasmic binding protein-like II"/>
    <property type="match status" value="1"/>
</dbReference>
<dbReference type="Pfam" id="PF00126">
    <property type="entry name" value="HTH_1"/>
    <property type="match status" value="1"/>
</dbReference>
<accession>A0A1T0CPZ0</accession>
<keyword evidence="3" id="KW-0238">DNA-binding</keyword>
<evidence type="ECO:0000313" key="7">
    <source>
        <dbReference type="Proteomes" id="UP000189800"/>
    </source>
</evidence>
<dbReference type="PANTHER" id="PTHR30346:SF17">
    <property type="entry name" value="LYSR FAMILY TRANSCRIPTIONAL REGULATOR"/>
    <property type="match status" value="1"/>
</dbReference>
<dbReference type="InterPro" id="IPR036390">
    <property type="entry name" value="WH_DNA-bd_sf"/>
</dbReference>
<dbReference type="PROSITE" id="PS50931">
    <property type="entry name" value="HTH_LYSR"/>
    <property type="match status" value="1"/>
</dbReference>
<dbReference type="InterPro" id="IPR005119">
    <property type="entry name" value="LysR_subst-bd"/>
</dbReference>
<dbReference type="EMBL" id="MUYU01000011">
    <property type="protein sequence ID" value="OOS24417.1"/>
    <property type="molecule type" value="Genomic_DNA"/>
</dbReference>
<dbReference type="Proteomes" id="UP000189800">
    <property type="component" value="Unassembled WGS sequence"/>
</dbReference>
<evidence type="ECO:0000256" key="1">
    <source>
        <dbReference type="ARBA" id="ARBA00009437"/>
    </source>
</evidence>
<reference evidence="6 7" key="1">
    <citation type="submission" date="2017-02" db="EMBL/GenBank/DDBJ databases">
        <title>Draft genome sequence of Moraxella pluranimalium CCUG 54913T type strain.</title>
        <authorList>
            <person name="Salva-Serra F."/>
            <person name="Engstrom-Jakobsson H."/>
            <person name="Thorell K."/>
            <person name="Jaen-Luchoro D."/>
            <person name="Gonzales-Siles L."/>
            <person name="Karlsson R."/>
            <person name="Yazdan S."/>
            <person name="Boulund F."/>
            <person name="Johnning A."/>
            <person name="Engstrand L."/>
            <person name="Kristiansson E."/>
            <person name="Moore E."/>
        </authorList>
    </citation>
    <scope>NUCLEOTIDE SEQUENCE [LARGE SCALE GENOMIC DNA]</scope>
    <source>
        <strain evidence="6 7">CCUG 54913</strain>
    </source>
</reference>
<dbReference type="OrthoDB" id="5289754at2"/>
<dbReference type="InterPro" id="IPR036388">
    <property type="entry name" value="WH-like_DNA-bd_sf"/>
</dbReference>
<dbReference type="PANTHER" id="PTHR30346">
    <property type="entry name" value="TRANSCRIPTIONAL DUAL REGULATOR HCAR-RELATED"/>
    <property type="match status" value="1"/>
</dbReference>
<gene>
    <name evidence="6" type="ORF">B0680_04760</name>
</gene>
<proteinExistence type="inferred from homology"/>
<evidence type="ECO:0000259" key="5">
    <source>
        <dbReference type="PROSITE" id="PS50931"/>
    </source>
</evidence>
<dbReference type="Gene3D" id="3.40.190.10">
    <property type="entry name" value="Periplasmic binding protein-like II"/>
    <property type="match status" value="2"/>
</dbReference>
<dbReference type="SUPFAM" id="SSF46785">
    <property type="entry name" value="Winged helix' DNA-binding domain"/>
    <property type="match status" value="1"/>
</dbReference>
<evidence type="ECO:0000256" key="2">
    <source>
        <dbReference type="ARBA" id="ARBA00023015"/>
    </source>
</evidence>
<dbReference type="GO" id="GO:0003677">
    <property type="term" value="F:DNA binding"/>
    <property type="evidence" value="ECO:0007669"/>
    <property type="project" value="UniProtKB-KW"/>
</dbReference>
<keyword evidence="7" id="KW-1185">Reference proteome</keyword>
<comment type="similarity">
    <text evidence="1">Belongs to the LysR transcriptional regulatory family.</text>
</comment>